<dbReference type="RefSeq" id="WP_222579791.1">
    <property type="nucleotide sequence ID" value="NZ_JAHVHU010000008.1"/>
</dbReference>
<reference evidence="1" key="1">
    <citation type="submission" date="2021-06" db="EMBL/GenBank/DDBJ databases">
        <title>44 bacteria genomes isolated from Dapeng, Shenzhen.</title>
        <authorList>
            <person name="Zheng W."/>
            <person name="Yu S."/>
            <person name="Huang Y."/>
        </authorList>
    </citation>
    <scope>NUCLEOTIDE SEQUENCE</scope>
    <source>
        <strain evidence="1">DP5N28-2</strain>
    </source>
</reference>
<protein>
    <submittedName>
        <fullName evidence="1">Uncharacterized protein</fullName>
    </submittedName>
</protein>
<proteinExistence type="predicted"/>
<accession>A0A953HP72</accession>
<sequence length="76" mass="9130">MEPRIADSIVVFCNRFYKGNPEIFRGYNRFSGDLEWSWLFPHPDGGEEYTASSHRNKYIVDDQMIFSIATYYYNRF</sequence>
<gene>
    <name evidence="1" type="ORF">KUV50_08935</name>
</gene>
<dbReference type="Proteomes" id="UP000753961">
    <property type="component" value="Unassembled WGS sequence"/>
</dbReference>
<name>A0A953HP72_9BACT</name>
<evidence type="ECO:0000313" key="1">
    <source>
        <dbReference type="EMBL" id="MBY5958253.1"/>
    </source>
</evidence>
<evidence type="ECO:0000313" key="2">
    <source>
        <dbReference type="Proteomes" id="UP000753961"/>
    </source>
</evidence>
<organism evidence="1 2">
    <name type="scientific">Membranihabitans marinus</name>
    <dbReference type="NCBI Taxonomy" id="1227546"/>
    <lineage>
        <taxon>Bacteria</taxon>
        <taxon>Pseudomonadati</taxon>
        <taxon>Bacteroidota</taxon>
        <taxon>Saprospiria</taxon>
        <taxon>Saprospirales</taxon>
        <taxon>Saprospiraceae</taxon>
        <taxon>Membranihabitans</taxon>
    </lineage>
</organism>
<dbReference type="EMBL" id="JAHVHU010000008">
    <property type="protein sequence ID" value="MBY5958253.1"/>
    <property type="molecule type" value="Genomic_DNA"/>
</dbReference>
<dbReference type="AlphaFoldDB" id="A0A953HP72"/>
<keyword evidence="2" id="KW-1185">Reference proteome</keyword>
<comment type="caution">
    <text evidence="1">The sequence shown here is derived from an EMBL/GenBank/DDBJ whole genome shotgun (WGS) entry which is preliminary data.</text>
</comment>